<dbReference type="PROSITE" id="PS50082">
    <property type="entry name" value="WD_REPEATS_2"/>
    <property type="match status" value="4"/>
</dbReference>
<reference evidence="6" key="2">
    <citation type="submission" date="2025-05" db="UniProtKB">
        <authorList>
            <consortium name="Ensembl"/>
        </authorList>
    </citation>
    <scope>IDENTIFICATION</scope>
</reference>
<feature type="repeat" description="WD" evidence="4">
    <location>
        <begin position="55"/>
        <end position="87"/>
    </location>
</feature>
<feature type="compositionally biased region" description="Low complexity" evidence="5">
    <location>
        <begin position="798"/>
        <end position="830"/>
    </location>
</feature>
<evidence type="ECO:0000256" key="1">
    <source>
        <dbReference type="ARBA" id="ARBA00014901"/>
    </source>
</evidence>
<dbReference type="GeneTree" id="ENSGT00940000163617"/>
<dbReference type="InterPro" id="IPR019775">
    <property type="entry name" value="WD40_repeat_CS"/>
</dbReference>
<dbReference type="PANTHER" id="PTHR44324">
    <property type="entry name" value="WD40 REPEAT DOMAIN 95"/>
    <property type="match status" value="1"/>
</dbReference>
<feature type="repeat" description="WD" evidence="4">
    <location>
        <begin position="557"/>
        <end position="591"/>
    </location>
</feature>
<feature type="repeat" description="WD" evidence="4">
    <location>
        <begin position="98"/>
        <end position="140"/>
    </location>
</feature>
<dbReference type="Gene3D" id="2.130.10.10">
    <property type="entry name" value="YVTN repeat-like/Quinoprotein amine dehydrogenase"/>
    <property type="match status" value="2"/>
</dbReference>
<dbReference type="InterPro" id="IPR036322">
    <property type="entry name" value="WD40_repeat_dom_sf"/>
</dbReference>
<evidence type="ECO:0000256" key="5">
    <source>
        <dbReference type="SAM" id="MobiDB-lite"/>
    </source>
</evidence>
<dbReference type="Ensembl" id="ENSBIXT00005040122.1">
    <property type="protein sequence ID" value="ENSBIXP00005024757.1"/>
    <property type="gene ID" value="ENSBIXG00005027301.1"/>
</dbReference>
<dbReference type="SMART" id="SM00320">
    <property type="entry name" value="WD40"/>
    <property type="match status" value="6"/>
</dbReference>
<keyword evidence="2 4" id="KW-0853">WD repeat</keyword>
<keyword evidence="7" id="KW-1185">Reference proteome</keyword>
<protein>
    <recommendedName>
        <fullName evidence="1">WD repeat-containing protein on Y chromosome</fullName>
    </recommendedName>
</protein>
<evidence type="ECO:0000256" key="3">
    <source>
        <dbReference type="ARBA" id="ARBA00022737"/>
    </source>
</evidence>
<dbReference type="AlphaFoldDB" id="A0A4W2H4Z6"/>
<feature type="region of interest" description="Disordered" evidence="5">
    <location>
        <begin position="788"/>
        <end position="839"/>
    </location>
</feature>
<gene>
    <name evidence="6" type="primary">EFCAB8</name>
</gene>
<accession>A0A4W2H4Z6</accession>
<reference evidence="7 8" key="1">
    <citation type="submission" date="2018-11" db="EMBL/GenBank/DDBJ databases">
        <title>Haplotype-resolved cattle genomes.</title>
        <authorList>
            <person name="Low W.Y."/>
            <person name="Tearle R."/>
            <person name="Bickhart D.M."/>
            <person name="Rosen B.D."/>
            <person name="Koren S."/>
            <person name="Rhie A."/>
            <person name="Hiendleder S."/>
            <person name="Phillippy A.M."/>
            <person name="Smith T.P.L."/>
            <person name="Williams J.L."/>
        </authorList>
    </citation>
    <scope>NUCLEOTIDE SEQUENCE [LARGE SCALE GENOMIC DNA]</scope>
</reference>
<dbReference type="PANTHER" id="PTHR44324:SF6">
    <property type="entry name" value="EF-HAND CALCIUM BINDING DOMAIN 8"/>
    <property type="match status" value="1"/>
</dbReference>
<evidence type="ECO:0000256" key="2">
    <source>
        <dbReference type="ARBA" id="ARBA00022574"/>
    </source>
</evidence>
<evidence type="ECO:0000313" key="8">
    <source>
        <dbReference type="Proteomes" id="UP000429181"/>
    </source>
</evidence>
<dbReference type="InterPro" id="IPR015943">
    <property type="entry name" value="WD40/YVTN_repeat-like_dom_sf"/>
</dbReference>
<sequence length="839" mass="95063">MYRSYRLKALHLNWCQQVKFIPQLNLVASCSAIDKSSLVLTVLPSKVPDSLKVSVLNLRKGILCFDYCPDRNVLVTGGYDPLIRLWNPFFSRKPVWMMKGHQTSVTHIVVNSKDSSILLSVSKDKNIRVWDMQDYQCLQSFCGKHFALGHCPITSIYFHKEDNSLICSTYSIGILKGYLETQGPGRAEEKTTTYSTPLCAVLYSKVFKQVVSGCLSGMVSVWEVVTGRRLMEFSVTGDQQVELTAMSLDESEGCLLTGLRDGTVKMWNYSVGECLLTFPKADQLEISGIVHMNKVFYTTGWSKRITYYTFHKIKPVLLCHHWQTFHTEDVLSMAKYQNQFIATSSYNGDILFWNVGTFRPILNFNASQSPLPLLPKRVKDVNDCVFDSHRPSKPCIEQEKWAYKLHLQPPGLRTRAMVDANLRRNLMSAPPVMRHPRDKEPAKPVPLKKPLSASSLSQSRLSLDRHSTLKEAERKKADFQKKLLLQSNASVEKIWDIKDYCAHSDKQTNHPSEINKFRFLISERIQVSLPNYSPPEEKKVEAGQTISLIPPQLLISWKAHLDSVADILYVDSLQLVISAGQDRDVKAWKLSGDAIGTFGLSVWKRLQDTPMMTDGELNERLKKEGDFFDPNEKTFHLELQEERDLAEALMYQRREQVVLLDLLNGKADTEAKAWARLQKITPMSPWTGKRSPEDIEDTWCKWESKGKQESKVLGAAYKPKERLRSPGLLFTNVQYGCMKHQISPQIYQSLHFSELASTQNPAFKTQKVLDQQSWLTLLVTQRIRKDLGPYRDTVPEHPASSPTTTASSPSSPSLSASGSGLLASGLAPSSWSQPSRSFL</sequence>
<dbReference type="PROSITE" id="PS00678">
    <property type="entry name" value="WD_REPEATS_1"/>
    <property type="match status" value="1"/>
</dbReference>
<dbReference type="Ensembl" id="ENSBIXT00000029473.1">
    <property type="protein sequence ID" value="ENSBIXP00000037589.1"/>
    <property type="gene ID" value="ENSBIXG00000021185.1"/>
</dbReference>
<evidence type="ECO:0000313" key="6">
    <source>
        <dbReference type="Ensembl" id="ENSBIXP00005024757.1"/>
    </source>
</evidence>
<evidence type="ECO:0000313" key="7">
    <source>
        <dbReference type="Proteomes" id="UP000314981"/>
    </source>
</evidence>
<dbReference type="SUPFAM" id="SSF50978">
    <property type="entry name" value="WD40 repeat-like"/>
    <property type="match status" value="1"/>
</dbReference>
<dbReference type="Proteomes" id="UP000429181">
    <property type="component" value="Chromosome 13"/>
</dbReference>
<dbReference type="PRINTS" id="PR00320">
    <property type="entry name" value="GPROTEINBRPT"/>
</dbReference>
<name>A0A4W2H4Z6_BOBOX</name>
<feature type="compositionally biased region" description="Low complexity" evidence="5">
    <location>
        <begin position="448"/>
        <end position="461"/>
    </location>
</feature>
<proteinExistence type="predicted"/>
<dbReference type="PROSITE" id="PS50294">
    <property type="entry name" value="WD_REPEATS_REGION"/>
    <property type="match status" value="1"/>
</dbReference>
<feature type="repeat" description="WD" evidence="4">
    <location>
        <begin position="236"/>
        <end position="277"/>
    </location>
</feature>
<keyword evidence="3" id="KW-0677">Repeat</keyword>
<feature type="region of interest" description="Disordered" evidence="5">
    <location>
        <begin position="428"/>
        <end position="464"/>
    </location>
</feature>
<evidence type="ECO:0000256" key="4">
    <source>
        <dbReference type="PROSITE-ProRule" id="PRU00221"/>
    </source>
</evidence>
<dbReference type="InterPro" id="IPR001680">
    <property type="entry name" value="WD40_rpt"/>
</dbReference>
<dbReference type="Proteomes" id="UP000314981">
    <property type="component" value="Chromosome 13"/>
</dbReference>
<dbReference type="Pfam" id="PF00400">
    <property type="entry name" value="WD40"/>
    <property type="match status" value="2"/>
</dbReference>
<dbReference type="InterPro" id="IPR051242">
    <property type="entry name" value="WD-EF-hand_domain"/>
</dbReference>
<dbReference type="PROSITE" id="PS51257">
    <property type="entry name" value="PROKAR_LIPOPROTEIN"/>
    <property type="match status" value="1"/>
</dbReference>
<dbReference type="InterPro" id="IPR020472">
    <property type="entry name" value="WD40_PAC1"/>
</dbReference>
<organism evidence="6 8">
    <name type="scientific">Bos indicus x Bos taurus</name>
    <name type="common">Hybrid cattle</name>
    <dbReference type="NCBI Taxonomy" id="30522"/>
    <lineage>
        <taxon>Eukaryota</taxon>
        <taxon>Metazoa</taxon>
        <taxon>Chordata</taxon>
        <taxon>Craniata</taxon>
        <taxon>Vertebrata</taxon>
        <taxon>Euteleostomi</taxon>
        <taxon>Mammalia</taxon>
        <taxon>Eutheria</taxon>
        <taxon>Laurasiatheria</taxon>
        <taxon>Artiodactyla</taxon>
        <taxon>Ruminantia</taxon>
        <taxon>Pecora</taxon>
        <taxon>Bovidae</taxon>
        <taxon>Bovinae</taxon>
        <taxon>Bos</taxon>
    </lineage>
</organism>